<dbReference type="Pfam" id="PF13520">
    <property type="entry name" value="AA_permease_2"/>
    <property type="match status" value="1"/>
</dbReference>
<feature type="transmembrane region" description="Helical" evidence="6">
    <location>
        <begin position="225"/>
        <end position="249"/>
    </location>
</feature>
<name>A0ABQ6LR59_9RHOB</name>
<keyword evidence="3 6" id="KW-0812">Transmembrane</keyword>
<evidence type="ECO:0000256" key="2">
    <source>
        <dbReference type="ARBA" id="ARBA00022475"/>
    </source>
</evidence>
<evidence type="ECO:0000256" key="6">
    <source>
        <dbReference type="SAM" id="Phobius"/>
    </source>
</evidence>
<feature type="transmembrane region" description="Helical" evidence="6">
    <location>
        <begin position="84"/>
        <end position="105"/>
    </location>
</feature>
<feature type="transmembrane region" description="Helical" evidence="6">
    <location>
        <begin position="43"/>
        <end position="64"/>
    </location>
</feature>
<feature type="transmembrane region" description="Helical" evidence="6">
    <location>
        <begin position="377"/>
        <end position="395"/>
    </location>
</feature>
<dbReference type="PIRSF" id="PIRSF006060">
    <property type="entry name" value="AA_transporter"/>
    <property type="match status" value="1"/>
</dbReference>
<keyword evidence="2" id="KW-1003">Cell membrane</keyword>
<evidence type="ECO:0000313" key="8">
    <source>
        <dbReference type="Proteomes" id="UP001239909"/>
    </source>
</evidence>
<feature type="transmembrane region" description="Helical" evidence="6">
    <location>
        <begin position="319"/>
        <end position="338"/>
    </location>
</feature>
<keyword evidence="4 6" id="KW-1133">Transmembrane helix</keyword>
<keyword evidence="8" id="KW-1185">Reference proteome</keyword>
<accession>A0ABQ6LR59</accession>
<evidence type="ECO:0000256" key="4">
    <source>
        <dbReference type="ARBA" id="ARBA00022989"/>
    </source>
</evidence>
<evidence type="ECO:0000256" key="5">
    <source>
        <dbReference type="ARBA" id="ARBA00023136"/>
    </source>
</evidence>
<dbReference type="InterPro" id="IPR002293">
    <property type="entry name" value="AA/rel_permease1"/>
</dbReference>
<evidence type="ECO:0000256" key="1">
    <source>
        <dbReference type="ARBA" id="ARBA00004651"/>
    </source>
</evidence>
<comment type="subcellular location">
    <subcellularLocation>
        <location evidence="1">Cell membrane</location>
        <topology evidence="1">Multi-pass membrane protein</topology>
    </subcellularLocation>
</comment>
<comment type="caution">
    <text evidence="7">The sequence shown here is derived from an EMBL/GenBank/DDBJ whole genome shotgun (WGS) entry which is preliminary data.</text>
</comment>
<feature type="transmembrane region" description="Helical" evidence="6">
    <location>
        <begin position="12"/>
        <end position="37"/>
    </location>
</feature>
<reference evidence="7 8" key="1">
    <citation type="submission" date="2023-04" db="EMBL/GenBank/DDBJ databases">
        <title>Marinoamorphus aggregata gen. nov., sp. Nov., isolate from tissue of brittle star Ophioplocus japonicus.</title>
        <authorList>
            <person name="Kawano K."/>
            <person name="Sawayama S."/>
            <person name="Nakagawa S."/>
        </authorList>
    </citation>
    <scope>NUCLEOTIDE SEQUENCE [LARGE SCALE GENOMIC DNA]</scope>
    <source>
        <strain evidence="7 8">NKW23</strain>
    </source>
</reference>
<feature type="transmembrane region" description="Helical" evidence="6">
    <location>
        <begin position="125"/>
        <end position="147"/>
    </location>
</feature>
<evidence type="ECO:0000313" key="7">
    <source>
        <dbReference type="EMBL" id="GMG83511.1"/>
    </source>
</evidence>
<dbReference type="RefSeq" id="WP_285672306.1">
    <property type="nucleotide sequence ID" value="NZ_BSYI01000020.1"/>
</dbReference>
<evidence type="ECO:0000256" key="3">
    <source>
        <dbReference type="ARBA" id="ARBA00022692"/>
    </source>
</evidence>
<protein>
    <submittedName>
        <fullName evidence="7">Amino acid permease</fullName>
    </submittedName>
</protein>
<sequence length="396" mass="39871">MPTLSRRLGVTLLTLYGVGVMVGAGIYVLIGQIAGLAGPLTPLAFVVAGLVAGLSAWSFAELSARVPESAGEAAYAEEAFGQPWLSMLVGFGVIAVGLISAAAILKGGAGYVLGLVELPRRPLELGILAVLGLIAGAGVIASVSVAAALTVIEIVGLLVVAAAGLAAPAALSLGEIGGAALAPGPGLAVILPAALLAFFAFVGFEDMVNMAEETVEPARTMPRAIFLAVAITTLLYGLIAAAALHAVAIPELAASERPLALVFAAGTGFSDRPIIAVAILATLNGVLVQIVMAARVLYGLGRRRRRLAWFSALNPRLRTPLRATAVAVAVVALLTLAAPIETLAATTSSMLLCIFSVVNAALLVLKRRGPPPPGAPNAPVAVPVLGILSSLALLLL</sequence>
<organism evidence="7 8">
    <name type="scientific">Paralimibaculum aggregatum</name>
    <dbReference type="NCBI Taxonomy" id="3036245"/>
    <lineage>
        <taxon>Bacteria</taxon>
        <taxon>Pseudomonadati</taxon>
        <taxon>Pseudomonadota</taxon>
        <taxon>Alphaproteobacteria</taxon>
        <taxon>Rhodobacterales</taxon>
        <taxon>Paracoccaceae</taxon>
        <taxon>Paralimibaculum</taxon>
    </lineage>
</organism>
<proteinExistence type="predicted"/>
<feature type="transmembrane region" description="Helical" evidence="6">
    <location>
        <begin position="344"/>
        <end position="365"/>
    </location>
</feature>
<gene>
    <name evidence="7" type="ORF">LNKW23_27240</name>
</gene>
<feature type="transmembrane region" description="Helical" evidence="6">
    <location>
        <begin position="274"/>
        <end position="298"/>
    </location>
</feature>
<dbReference type="Gene3D" id="1.20.1740.10">
    <property type="entry name" value="Amino acid/polyamine transporter I"/>
    <property type="match status" value="1"/>
</dbReference>
<dbReference type="EMBL" id="BSYI01000020">
    <property type="protein sequence ID" value="GMG83511.1"/>
    <property type="molecule type" value="Genomic_DNA"/>
</dbReference>
<keyword evidence="5 6" id="KW-0472">Membrane</keyword>
<dbReference type="Proteomes" id="UP001239909">
    <property type="component" value="Unassembled WGS sequence"/>
</dbReference>
<dbReference type="PANTHER" id="PTHR42770">
    <property type="entry name" value="AMINO ACID TRANSPORTER-RELATED"/>
    <property type="match status" value="1"/>
</dbReference>
<feature type="transmembrane region" description="Helical" evidence="6">
    <location>
        <begin position="186"/>
        <end position="204"/>
    </location>
</feature>
<feature type="transmembrane region" description="Helical" evidence="6">
    <location>
        <begin position="154"/>
        <end position="174"/>
    </location>
</feature>
<dbReference type="InterPro" id="IPR050367">
    <property type="entry name" value="APC_superfamily"/>
</dbReference>
<dbReference type="PANTHER" id="PTHR42770:SF11">
    <property type="entry name" value="INNER MEMBRANE TRANSPORT PROTEIN YBAT"/>
    <property type="match status" value="1"/>
</dbReference>